<organism evidence="2 3">
    <name type="scientific">Kroppenstedtia guangzhouensis</name>
    <dbReference type="NCBI Taxonomy" id="1274356"/>
    <lineage>
        <taxon>Bacteria</taxon>
        <taxon>Bacillati</taxon>
        <taxon>Bacillota</taxon>
        <taxon>Bacilli</taxon>
        <taxon>Bacillales</taxon>
        <taxon>Thermoactinomycetaceae</taxon>
        <taxon>Kroppenstedtia</taxon>
    </lineage>
</organism>
<accession>A0ABQ1H418</accession>
<name>A0ABQ1H418_9BACL</name>
<gene>
    <name evidence="2" type="ORF">GCM10007416_32830</name>
</gene>
<evidence type="ECO:0000313" key="3">
    <source>
        <dbReference type="Proteomes" id="UP000617979"/>
    </source>
</evidence>
<evidence type="ECO:0000259" key="1">
    <source>
        <dbReference type="Pfam" id="PF01557"/>
    </source>
</evidence>
<comment type="caution">
    <text evidence="2">The sequence shown here is derived from an EMBL/GenBank/DDBJ whole genome shotgun (WGS) entry which is preliminary data.</text>
</comment>
<dbReference type="Gene3D" id="3.90.850.10">
    <property type="entry name" value="Fumarylacetoacetase-like, C-terminal domain"/>
    <property type="match status" value="1"/>
</dbReference>
<dbReference type="RefSeq" id="WP_188433597.1">
    <property type="nucleotide sequence ID" value="NZ_BMEX01000023.1"/>
</dbReference>
<sequence>MKLVTYEVKERELTIHGSPQARIGWVSDGWIVDIGFAQKWATLHRELPVTRGMPTEMLPFLETGREGMKTLIRLAGEMEGEDLSTLQVEGEPVALREPEVNLLPPLPTPRSFRDFYAFEQHVKTARANRGLEMVQEWYEIPVFYFSNPHAIIGPGAAVEKPRNTRELDYELEVAFVIGEKGRDIPAEKALEHIAGFCILNDWSARDLQRQEMKVGLGPAKGKDFATSIGPWLVTLDELEDRRQGNHFDLTMVARINGHELSRGNVRDLTYTVAQMVERASQNCTLWPGDLIGSGTVGTGCILELGTEIQAWLEPGDEVELEIEHLGVLRNRIIAPREKV</sequence>
<dbReference type="InterPro" id="IPR036663">
    <property type="entry name" value="Fumarylacetoacetase_C_sf"/>
</dbReference>
<feature type="domain" description="Fumarylacetoacetase-like C-terminal" evidence="1">
    <location>
        <begin position="112"/>
        <end position="332"/>
    </location>
</feature>
<reference evidence="3" key="1">
    <citation type="journal article" date="2019" name="Int. J. Syst. Evol. Microbiol.">
        <title>The Global Catalogue of Microorganisms (GCM) 10K type strain sequencing project: providing services to taxonomists for standard genome sequencing and annotation.</title>
        <authorList>
            <consortium name="The Broad Institute Genomics Platform"/>
            <consortium name="The Broad Institute Genome Sequencing Center for Infectious Disease"/>
            <person name="Wu L."/>
            <person name="Ma J."/>
        </authorList>
    </citation>
    <scope>NUCLEOTIDE SEQUENCE [LARGE SCALE GENOMIC DNA]</scope>
    <source>
        <strain evidence="3">CGMCC 1.12404</strain>
    </source>
</reference>
<dbReference type="PANTHER" id="PTHR43211:SF1">
    <property type="entry name" value="BLL6422 PROTEIN"/>
    <property type="match status" value="1"/>
</dbReference>
<protein>
    <submittedName>
        <fullName evidence="2">Fumarylacetoacetase</fullName>
    </submittedName>
</protein>
<proteinExistence type="predicted"/>
<dbReference type="Pfam" id="PF01557">
    <property type="entry name" value="FAA_hydrolase"/>
    <property type="match status" value="1"/>
</dbReference>
<dbReference type="EMBL" id="BMEX01000023">
    <property type="protein sequence ID" value="GGA57056.1"/>
    <property type="molecule type" value="Genomic_DNA"/>
</dbReference>
<dbReference type="Proteomes" id="UP000617979">
    <property type="component" value="Unassembled WGS sequence"/>
</dbReference>
<evidence type="ECO:0000313" key="2">
    <source>
        <dbReference type="EMBL" id="GGA57056.1"/>
    </source>
</evidence>
<dbReference type="SUPFAM" id="SSF56529">
    <property type="entry name" value="FAH"/>
    <property type="match status" value="1"/>
</dbReference>
<dbReference type="PANTHER" id="PTHR43211">
    <property type="entry name" value="FUMARYLACETOACETATE HYDROLASE"/>
    <property type="match status" value="1"/>
</dbReference>
<keyword evidence="3" id="KW-1185">Reference proteome</keyword>
<dbReference type="InterPro" id="IPR011234">
    <property type="entry name" value="Fumarylacetoacetase-like_C"/>
</dbReference>